<evidence type="ECO:0000313" key="1">
    <source>
        <dbReference type="EMBL" id="GAK76636.1"/>
    </source>
</evidence>
<protein>
    <submittedName>
        <fullName evidence="1">Uncharacterized protein</fullName>
    </submittedName>
</protein>
<reference evidence="1 2" key="1">
    <citation type="journal article" date="2014" name="Genome Announc.">
        <title>Draft Genome Sequences of Marine Flavobacterium Nonlabens Strains NR17, NR24, NR27, NR32, NR33, and Ara13.</title>
        <authorList>
            <person name="Nakanishi M."/>
            <person name="Meirelles P."/>
            <person name="Suzuki R."/>
            <person name="Takatani N."/>
            <person name="Mino S."/>
            <person name="Suda W."/>
            <person name="Oshima K."/>
            <person name="Hattori M."/>
            <person name="Ohkuma M."/>
            <person name="Hosokawa M."/>
            <person name="Miyashita K."/>
            <person name="Thompson F.L."/>
            <person name="Niwa A."/>
            <person name="Sawabe T."/>
            <person name="Sawabe T."/>
        </authorList>
    </citation>
    <scope>NUCLEOTIDE SEQUENCE [LARGE SCALE GENOMIC DNA]</scope>
    <source>
        <strain evidence="2">JCM19296</strain>
    </source>
</reference>
<comment type="caution">
    <text evidence="1">The sequence shown here is derived from an EMBL/GenBank/DDBJ whole genome shotgun (WGS) entry which is preliminary data.</text>
</comment>
<organism evidence="1 2">
    <name type="scientific">Nonlabens ulvanivorans</name>
    <name type="common">Persicivirga ulvanivorans</name>
    <dbReference type="NCBI Taxonomy" id="906888"/>
    <lineage>
        <taxon>Bacteria</taxon>
        <taxon>Pseudomonadati</taxon>
        <taxon>Bacteroidota</taxon>
        <taxon>Flavobacteriia</taxon>
        <taxon>Flavobacteriales</taxon>
        <taxon>Flavobacteriaceae</taxon>
        <taxon>Nonlabens</taxon>
    </lineage>
</organism>
<dbReference type="EMBL" id="BBLG01000004">
    <property type="protein sequence ID" value="GAK76636.1"/>
    <property type="molecule type" value="Genomic_DNA"/>
</dbReference>
<evidence type="ECO:0000313" key="2">
    <source>
        <dbReference type="Proteomes" id="UP000028980"/>
    </source>
</evidence>
<dbReference type="AlphaFoldDB" id="A0A081DCJ0"/>
<sequence>MFIFAFAKAQSVNTSYLCLANGDIVLADLGNCSSTVVASYSSSFFDIAQGDTDDTLYGIRNDELFLINVSNGGSDFIRDFKRCRFYG</sequence>
<gene>
    <name evidence="1" type="ORF">JCM19296_2233</name>
</gene>
<name>A0A081DCJ0_NONUL</name>
<dbReference type="Proteomes" id="UP000028980">
    <property type="component" value="Unassembled WGS sequence"/>
</dbReference>
<accession>A0A081DCJ0</accession>
<proteinExistence type="predicted"/>